<evidence type="ECO:0000313" key="2">
    <source>
        <dbReference type="Proteomes" id="UP000191154"/>
    </source>
</evidence>
<proteinExistence type="predicted"/>
<dbReference type="EMBL" id="LZYZ01000007">
    <property type="protein sequence ID" value="OOM09180.1"/>
    <property type="molecule type" value="Genomic_DNA"/>
</dbReference>
<protein>
    <submittedName>
        <fullName evidence="1">Uncharacterized protein</fullName>
    </submittedName>
</protein>
<name>A0A1S8MYD9_CLOSA</name>
<accession>A0A1S8MYD9</accession>
<evidence type="ECO:0000313" key="1">
    <source>
        <dbReference type="EMBL" id="OOM09180.1"/>
    </source>
</evidence>
<dbReference type="AlphaFoldDB" id="A0A1S8MYD9"/>
<gene>
    <name evidence="1" type="ORF">CLOSAC_34600</name>
</gene>
<organism evidence="1 2">
    <name type="scientific">Clostridium saccharobutylicum</name>
    <dbReference type="NCBI Taxonomy" id="169679"/>
    <lineage>
        <taxon>Bacteria</taxon>
        <taxon>Bacillati</taxon>
        <taxon>Bacillota</taxon>
        <taxon>Clostridia</taxon>
        <taxon>Eubacteriales</taxon>
        <taxon>Clostridiaceae</taxon>
        <taxon>Clostridium</taxon>
    </lineage>
</organism>
<reference evidence="1 2" key="1">
    <citation type="submission" date="2016-05" db="EMBL/GenBank/DDBJ databases">
        <title>Microbial solvent formation.</title>
        <authorList>
            <person name="Poehlein A."/>
            <person name="Montoya Solano J.D."/>
            <person name="Flitsch S."/>
            <person name="Krabben P."/>
            <person name="Duerre P."/>
            <person name="Daniel R."/>
        </authorList>
    </citation>
    <scope>NUCLEOTIDE SEQUENCE [LARGE SCALE GENOMIC DNA]</scope>
    <source>
        <strain evidence="1 2">L1-8</strain>
    </source>
</reference>
<comment type="caution">
    <text evidence="1">The sequence shown here is derived from an EMBL/GenBank/DDBJ whole genome shotgun (WGS) entry which is preliminary data.</text>
</comment>
<dbReference type="RefSeq" id="WP_077866516.1">
    <property type="nucleotide sequence ID" value="NZ_LZYZ01000007.1"/>
</dbReference>
<dbReference type="Proteomes" id="UP000191154">
    <property type="component" value="Unassembled WGS sequence"/>
</dbReference>
<sequence>MIKFIKEIFSTENLKKAMVYNSLANPNIRPSEFVQLKNVLKNMDSKNINKSINKEVNMKKIA</sequence>